<evidence type="ECO:0000256" key="1">
    <source>
        <dbReference type="ARBA" id="ARBA00022801"/>
    </source>
</evidence>
<dbReference type="PROSITE" id="PS51635">
    <property type="entry name" value="PNPLA"/>
    <property type="match status" value="1"/>
</dbReference>
<dbReference type="InterPro" id="IPR016035">
    <property type="entry name" value="Acyl_Trfase/lysoPLipase"/>
</dbReference>
<dbReference type="Gene3D" id="3.40.1090.10">
    <property type="entry name" value="Cytosolic phospholipase A2 catalytic domain"/>
    <property type="match status" value="1"/>
</dbReference>
<keyword evidence="8" id="KW-1185">Reference proteome</keyword>
<dbReference type="PANTHER" id="PTHR14226:SF23">
    <property type="entry name" value="PATATIN-LIKE PHOSPHOLIPASE DOMAIN-CONTAINING PROTEIN 7"/>
    <property type="match status" value="1"/>
</dbReference>
<accession>A0ABQ9WGU1</accession>
<protein>
    <submittedName>
        <fullName evidence="7">Patatin-like phospholipase domain-containing protein 7</fullName>
    </submittedName>
</protein>
<sequence length="88" mass="9440">MHLLGLALLTRHNIIAKGCAQVGILKALAECGIPVDMVGGTSIGAFMGALYSEERNYSQMRIRAKQWAEVSRHPPPSLEQGPQVRAGA</sequence>
<evidence type="ECO:0000313" key="7">
    <source>
        <dbReference type="EMBL" id="KAK2120851.1"/>
    </source>
</evidence>
<dbReference type="SUPFAM" id="SSF52151">
    <property type="entry name" value="FabD/lysophospholipase-like"/>
    <property type="match status" value="1"/>
</dbReference>
<feature type="domain" description="PNPLA" evidence="6">
    <location>
        <begin position="9"/>
        <end position="88"/>
    </location>
</feature>
<reference evidence="7 8" key="1">
    <citation type="submission" date="2023-05" db="EMBL/GenBank/DDBJ databases">
        <title>B98-5 Cell Line De Novo Hybrid Assembly: An Optical Mapping Approach.</title>
        <authorList>
            <person name="Kananen K."/>
            <person name="Auerbach J.A."/>
            <person name="Kautto E."/>
            <person name="Blachly J.S."/>
        </authorList>
    </citation>
    <scope>NUCLEOTIDE SEQUENCE [LARGE SCALE GENOMIC DNA]</scope>
    <source>
        <strain evidence="7">B95-8</strain>
        <tissue evidence="7">Cell line</tissue>
    </source>
</reference>
<dbReference type="Proteomes" id="UP001266305">
    <property type="component" value="Unassembled WGS sequence"/>
</dbReference>
<evidence type="ECO:0000256" key="3">
    <source>
        <dbReference type="ARBA" id="ARBA00023098"/>
    </source>
</evidence>
<comment type="caution">
    <text evidence="7">The sequence shown here is derived from an EMBL/GenBank/DDBJ whole genome shotgun (WGS) entry which is preliminary data.</text>
</comment>
<dbReference type="PANTHER" id="PTHR14226">
    <property type="entry name" value="NEUROPATHY TARGET ESTERASE/SWISS CHEESE D.MELANOGASTER"/>
    <property type="match status" value="1"/>
</dbReference>
<keyword evidence="3" id="KW-0443">Lipid metabolism</keyword>
<name>A0ABQ9WGU1_SAGOE</name>
<keyword evidence="2" id="KW-0442">Lipid degradation</keyword>
<evidence type="ECO:0000256" key="2">
    <source>
        <dbReference type="ARBA" id="ARBA00022963"/>
    </source>
</evidence>
<feature type="short sequence motif" description="GXSXG" evidence="4">
    <location>
        <begin position="40"/>
        <end position="44"/>
    </location>
</feature>
<comment type="caution">
    <text evidence="4">Lacks conserved residue(s) required for the propagation of feature annotation.</text>
</comment>
<evidence type="ECO:0000256" key="5">
    <source>
        <dbReference type="SAM" id="MobiDB-lite"/>
    </source>
</evidence>
<evidence type="ECO:0000313" key="8">
    <source>
        <dbReference type="Proteomes" id="UP001266305"/>
    </source>
</evidence>
<dbReference type="EMBL" id="JASSZA010000001">
    <property type="protein sequence ID" value="KAK2120851.1"/>
    <property type="molecule type" value="Genomic_DNA"/>
</dbReference>
<evidence type="ECO:0000256" key="4">
    <source>
        <dbReference type="PROSITE-ProRule" id="PRU01161"/>
    </source>
</evidence>
<evidence type="ECO:0000259" key="6">
    <source>
        <dbReference type="PROSITE" id="PS51635"/>
    </source>
</evidence>
<feature type="region of interest" description="Disordered" evidence="5">
    <location>
        <begin position="68"/>
        <end position="88"/>
    </location>
</feature>
<dbReference type="Pfam" id="PF01734">
    <property type="entry name" value="Patatin"/>
    <property type="match status" value="1"/>
</dbReference>
<dbReference type="InterPro" id="IPR002641">
    <property type="entry name" value="PNPLA_dom"/>
</dbReference>
<organism evidence="7 8">
    <name type="scientific">Saguinus oedipus</name>
    <name type="common">Cotton-top tamarin</name>
    <name type="synonym">Oedipomidas oedipus</name>
    <dbReference type="NCBI Taxonomy" id="9490"/>
    <lineage>
        <taxon>Eukaryota</taxon>
        <taxon>Metazoa</taxon>
        <taxon>Chordata</taxon>
        <taxon>Craniata</taxon>
        <taxon>Vertebrata</taxon>
        <taxon>Euteleostomi</taxon>
        <taxon>Mammalia</taxon>
        <taxon>Eutheria</taxon>
        <taxon>Euarchontoglires</taxon>
        <taxon>Primates</taxon>
        <taxon>Haplorrhini</taxon>
        <taxon>Platyrrhini</taxon>
        <taxon>Cebidae</taxon>
        <taxon>Callitrichinae</taxon>
        <taxon>Saguinus</taxon>
    </lineage>
</organism>
<dbReference type="InterPro" id="IPR050301">
    <property type="entry name" value="NTE"/>
</dbReference>
<gene>
    <name evidence="7" type="primary">PNPLA7_1</name>
    <name evidence="7" type="ORF">P7K49_002237</name>
</gene>
<proteinExistence type="predicted"/>
<keyword evidence="1" id="KW-0378">Hydrolase</keyword>